<evidence type="ECO:0000313" key="2">
    <source>
        <dbReference type="EMBL" id="VVU94905.1"/>
    </source>
</evidence>
<dbReference type="EMBL" id="CABVLZ010000002">
    <property type="protein sequence ID" value="VVU94905.1"/>
    <property type="molecule type" value="Genomic_DNA"/>
</dbReference>
<proteinExistence type="predicted"/>
<sequence length="379" mass="45216">MNKTLINSYLIEPAENLILLLSRPSYVMTEFKENSSNVYNKWILNFVDLYNNKNEFLMMARLDIQKTGFKKERFTERNFQKNYELVIYNFELIKKKNMETEDISLHLVSNNELVVDNYNKKLFQDTIFGLLVCVFQYLQEFDNKSIKINLWNYCLKSMTFSIKSFIVGFMLLLCQYTWIIALIYNVINDFEVNNEPMIIMITTISTIISIFYSYISINSFIGSCSLYRFLLKIYTDNNKILLTKEEKQLIYYKNRYLTMTKYQIIYNWIADGLSNFILPIIIPIVNIFIILNSESIVDAILNCMAIFFIIQIDEDIYQISDYQIEQQSINFTKWIIACIYCKYIPDFEPIIKKELSIWQKLFKNCVSKYKRNAVIPEKH</sequence>
<evidence type="ECO:0000256" key="1">
    <source>
        <dbReference type="SAM" id="Phobius"/>
    </source>
</evidence>
<feature type="transmembrane region" description="Helical" evidence="1">
    <location>
        <begin position="165"/>
        <end position="187"/>
    </location>
</feature>
<name>A0A5E8CLI3_9ZZZZ</name>
<feature type="transmembrane region" description="Helical" evidence="1">
    <location>
        <begin position="265"/>
        <end position="289"/>
    </location>
</feature>
<protein>
    <submittedName>
        <fullName evidence="2">Uncharacterized protein</fullName>
    </submittedName>
</protein>
<reference evidence="2" key="1">
    <citation type="submission" date="2019-09" db="EMBL/GenBank/DDBJ databases">
        <authorList>
            <person name="Needham M D."/>
        </authorList>
    </citation>
    <scope>NUCLEOTIDE SEQUENCE</scope>
</reference>
<accession>A0A5E8CLI3</accession>
<dbReference type="AlphaFoldDB" id="A0A5E8CLI3"/>
<keyword evidence="1" id="KW-0472">Membrane</keyword>
<feature type="transmembrane region" description="Helical" evidence="1">
    <location>
        <begin position="199"/>
        <end position="221"/>
    </location>
</feature>
<organism evidence="2">
    <name type="scientific">seawater metagenome</name>
    <dbReference type="NCBI Taxonomy" id="1561972"/>
    <lineage>
        <taxon>unclassified sequences</taxon>
        <taxon>metagenomes</taxon>
        <taxon>ecological metagenomes</taxon>
    </lineage>
</organism>
<keyword evidence="1" id="KW-1133">Transmembrane helix</keyword>
<gene>
    <name evidence="2" type="ORF">CPAV1605_630</name>
</gene>
<keyword evidence="1" id="KW-0812">Transmembrane</keyword>